<dbReference type="PROSITE" id="PS50011">
    <property type="entry name" value="PROTEIN_KINASE_DOM"/>
    <property type="match status" value="1"/>
</dbReference>
<keyword evidence="2" id="KW-0597">Phosphoprotein</keyword>
<keyword evidence="11" id="KW-1185">Reference proteome</keyword>
<dbReference type="InterPro" id="IPR011009">
    <property type="entry name" value="Kinase-like_dom_sf"/>
</dbReference>
<evidence type="ECO:0000256" key="6">
    <source>
        <dbReference type="ARBA" id="ARBA00022840"/>
    </source>
</evidence>
<dbReference type="PROSITE" id="PS00108">
    <property type="entry name" value="PROTEIN_KINASE_ST"/>
    <property type="match status" value="1"/>
</dbReference>
<evidence type="ECO:0000256" key="3">
    <source>
        <dbReference type="ARBA" id="ARBA00022679"/>
    </source>
</evidence>
<name>A0A517R0D5_9PLAN</name>
<evidence type="ECO:0000256" key="5">
    <source>
        <dbReference type="ARBA" id="ARBA00022777"/>
    </source>
</evidence>
<dbReference type="InterPro" id="IPR017441">
    <property type="entry name" value="Protein_kinase_ATP_BS"/>
</dbReference>
<dbReference type="RefSeq" id="WP_145363424.1">
    <property type="nucleotide sequence ID" value="NZ_CP036268.1"/>
</dbReference>
<dbReference type="InterPro" id="IPR000719">
    <property type="entry name" value="Prot_kinase_dom"/>
</dbReference>
<dbReference type="GO" id="GO:0005524">
    <property type="term" value="F:ATP binding"/>
    <property type="evidence" value="ECO:0007669"/>
    <property type="project" value="UniProtKB-UniRule"/>
</dbReference>
<feature type="region of interest" description="Disordered" evidence="8">
    <location>
        <begin position="74"/>
        <end position="96"/>
    </location>
</feature>
<evidence type="ECO:0000256" key="8">
    <source>
        <dbReference type="SAM" id="MobiDB-lite"/>
    </source>
</evidence>
<dbReference type="Gene3D" id="1.10.510.10">
    <property type="entry name" value="Transferase(Phosphotransferase) domain 1"/>
    <property type="match status" value="1"/>
</dbReference>
<evidence type="ECO:0000256" key="2">
    <source>
        <dbReference type="ARBA" id="ARBA00022553"/>
    </source>
</evidence>
<keyword evidence="3 10" id="KW-0808">Transferase</keyword>
<organism evidence="10 11">
    <name type="scientific">Stratiformator vulcanicus</name>
    <dbReference type="NCBI Taxonomy" id="2527980"/>
    <lineage>
        <taxon>Bacteria</taxon>
        <taxon>Pseudomonadati</taxon>
        <taxon>Planctomycetota</taxon>
        <taxon>Planctomycetia</taxon>
        <taxon>Planctomycetales</taxon>
        <taxon>Planctomycetaceae</taxon>
        <taxon>Stratiformator</taxon>
    </lineage>
</organism>
<proteinExistence type="predicted"/>
<feature type="binding site" evidence="7">
    <location>
        <position position="138"/>
    </location>
    <ligand>
        <name>ATP</name>
        <dbReference type="ChEBI" id="CHEBI:30616"/>
    </ligand>
</feature>
<evidence type="ECO:0000259" key="9">
    <source>
        <dbReference type="PROSITE" id="PS50011"/>
    </source>
</evidence>
<keyword evidence="6 7" id="KW-0067">ATP-binding</keyword>
<dbReference type="AlphaFoldDB" id="A0A517R0D5"/>
<evidence type="ECO:0000313" key="10">
    <source>
        <dbReference type="EMBL" id="QDT37293.1"/>
    </source>
</evidence>
<keyword evidence="4 7" id="KW-0547">Nucleotide-binding</keyword>
<dbReference type="EC" id="2.7.11.1" evidence="10"/>
<sequence length="507" mass="56294">MTADDGFGFEEDYSDDVTQLSTVTGVFCLNCNNIVVPNSDMGNCPHCHQVIEIIVSASDAEALKDVDEVPPDADRTIESRHPNLLAKQLSSSSSEGDFEKQLGRSLHIYEFQSLLGKGGMGRVYLARHSHLHRRCAVKVLSPSRVMEEVDYVARFLDEGRTSAELLHPNIVTTHAIGEERGYHFLEMEYVGGGSLKHLLNEEGRLTPQRATTIAARIAHALGHAHRNRILHRDVKPDNILITFTGVPKLTDFGLAKRVRDERQRQDPFLVGTPAFMAPELFSGAPNSPATDVYALGVSYFVLLTGRPPFTGKTLGELRSRVVSGPVPNIRELAPDVPLEIAECVYRLMDRAADNRPQTGLDAFHLISASAGQSRDLDSLLREAFENSFSVKWSRVDLEYRIDVRLPNGRGQSVYLEPSPAEAGERLLTIFSPCCDAEPQYFHEALKLNSEIPHGALAIRTIEGREMFCMIDNYPRATIDAEELRRSAMEVAQRADAVEKVLTGDDIY</sequence>
<dbReference type="KEGG" id="svp:Pan189_16660"/>
<dbReference type="PANTHER" id="PTHR24351">
    <property type="entry name" value="RIBOSOMAL PROTEIN S6 KINASE"/>
    <property type="match status" value="1"/>
</dbReference>
<evidence type="ECO:0000256" key="1">
    <source>
        <dbReference type="ARBA" id="ARBA00022527"/>
    </source>
</evidence>
<dbReference type="OrthoDB" id="6111975at2"/>
<dbReference type="EMBL" id="CP036268">
    <property type="protein sequence ID" value="QDT37293.1"/>
    <property type="molecule type" value="Genomic_DNA"/>
</dbReference>
<protein>
    <submittedName>
        <fullName evidence="10">Serine/threonine-protein kinase PrkC</fullName>
        <ecNumber evidence="10">2.7.11.1</ecNumber>
    </submittedName>
</protein>
<dbReference type="SUPFAM" id="SSF56112">
    <property type="entry name" value="Protein kinase-like (PK-like)"/>
    <property type="match status" value="1"/>
</dbReference>
<dbReference type="PROSITE" id="PS00107">
    <property type="entry name" value="PROTEIN_KINASE_ATP"/>
    <property type="match status" value="1"/>
</dbReference>
<dbReference type="InterPro" id="IPR008271">
    <property type="entry name" value="Ser/Thr_kinase_AS"/>
</dbReference>
<dbReference type="Gene3D" id="3.30.200.20">
    <property type="entry name" value="Phosphorylase Kinase, domain 1"/>
    <property type="match status" value="1"/>
</dbReference>
<dbReference type="SMART" id="SM00220">
    <property type="entry name" value="S_TKc"/>
    <property type="match status" value="1"/>
</dbReference>
<dbReference type="GO" id="GO:0004674">
    <property type="term" value="F:protein serine/threonine kinase activity"/>
    <property type="evidence" value="ECO:0007669"/>
    <property type="project" value="UniProtKB-KW"/>
</dbReference>
<gene>
    <name evidence="10" type="primary">prkC_7</name>
    <name evidence="10" type="ORF">Pan189_16660</name>
</gene>
<dbReference type="CDD" id="cd14014">
    <property type="entry name" value="STKc_PknB_like"/>
    <property type="match status" value="1"/>
</dbReference>
<dbReference type="Proteomes" id="UP000317318">
    <property type="component" value="Chromosome"/>
</dbReference>
<feature type="domain" description="Protein kinase" evidence="9">
    <location>
        <begin position="109"/>
        <end position="367"/>
    </location>
</feature>
<dbReference type="Pfam" id="PF00069">
    <property type="entry name" value="Pkinase"/>
    <property type="match status" value="1"/>
</dbReference>
<reference evidence="10 11" key="1">
    <citation type="submission" date="2019-02" db="EMBL/GenBank/DDBJ databases">
        <title>Deep-cultivation of Planctomycetes and their phenomic and genomic characterization uncovers novel biology.</title>
        <authorList>
            <person name="Wiegand S."/>
            <person name="Jogler M."/>
            <person name="Boedeker C."/>
            <person name="Pinto D."/>
            <person name="Vollmers J."/>
            <person name="Rivas-Marin E."/>
            <person name="Kohn T."/>
            <person name="Peeters S.H."/>
            <person name="Heuer A."/>
            <person name="Rast P."/>
            <person name="Oberbeckmann S."/>
            <person name="Bunk B."/>
            <person name="Jeske O."/>
            <person name="Meyerdierks A."/>
            <person name="Storesund J.E."/>
            <person name="Kallscheuer N."/>
            <person name="Luecker S."/>
            <person name="Lage O.M."/>
            <person name="Pohl T."/>
            <person name="Merkel B.J."/>
            <person name="Hornburger P."/>
            <person name="Mueller R.-W."/>
            <person name="Bruemmer F."/>
            <person name="Labrenz M."/>
            <person name="Spormann A.M."/>
            <person name="Op den Camp H."/>
            <person name="Overmann J."/>
            <person name="Amann R."/>
            <person name="Jetten M.S.M."/>
            <person name="Mascher T."/>
            <person name="Medema M.H."/>
            <person name="Devos D.P."/>
            <person name="Kaster A.-K."/>
            <person name="Ovreas L."/>
            <person name="Rohde M."/>
            <person name="Galperin M.Y."/>
            <person name="Jogler C."/>
        </authorList>
    </citation>
    <scope>NUCLEOTIDE SEQUENCE [LARGE SCALE GENOMIC DNA]</scope>
    <source>
        <strain evidence="10 11">Pan189</strain>
    </source>
</reference>
<evidence type="ECO:0000313" key="11">
    <source>
        <dbReference type="Proteomes" id="UP000317318"/>
    </source>
</evidence>
<evidence type="ECO:0000256" key="4">
    <source>
        <dbReference type="ARBA" id="ARBA00022741"/>
    </source>
</evidence>
<accession>A0A517R0D5</accession>
<evidence type="ECO:0000256" key="7">
    <source>
        <dbReference type="PROSITE-ProRule" id="PRU10141"/>
    </source>
</evidence>
<keyword evidence="5 10" id="KW-0418">Kinase</keyword>
<keyword evidence="1" id="KW-0723">Serine/threonine-protein kinase</keyword>